<evidence type="ECO:0000259" key="1">
    <source>
        <dbReference type="Pfam" id="PF21209"/>
    </source>
</evidence>
<keyword evidence="3" id="KW-1185">Reference proteome</keyword>
<evidence type="ECO:0000313" key="2">
    <source>
        <dbReference type="EMBL" id="SEA41825.1"/>
    </source>
</evidence>
<proteinExistence type="predicted"/>
<organism evidence="2 3">
    <name type="scientific">Pedobacter hartonius</name>
    <dbReference type="NCBI Taxonomy" id="425514"/>
    <lineage>
        <taxon>Bacteria</taxon>
        <taxon>Pseudomonadati</taxon>
        <taxon>Bacteroidota</taxon>
        <taxon>Sphingobacteriia</taxon>
        <taxon>Sphingobacteriales</taxon>
        <taxon>Sphingobacteriaceae</taxon>
        <taxon>Pedobacter</taxon>
    </lineage>
</organism>
<dbReference type="Proteomes" id="UP000198850">
    <property type="component" value="Unassembled WGS sequence"/>
</dbReference>
<evidence type="ECO:0000313" key="3">
    <source>
        <dbReference type="Proteomes" id="UP000198850"/>
    </source>
</evidence>
<dbReference type="InterPro" id="IPR048932">
    <property type="entry name" value="Rhamnosid-like_N_bacteroidetes"/>
</dbReference>
<accession>A0A1H4B0Y5</accession>
<sequence length="173" mass="19151">MGGRCTLNLKVFCQNSVPAIFVQGKKVISDASWMVTFEDKEWIDQSGKASDQSGTAWLNAASWNFNDPASPPSAFKLLVKAQSAVTTEKKGQSLLLDFGKETFGFIKFQGLKGKGVLSLYYGESKEEALATAQCETLDKLDISLSEKKDTLTQQTKAFCYVTRHECRLRFNAV</sequence>
<dbReference type="STRING" id="425514.SAMN05443550_103168"/>
<gene>
    <name evidence="2" type="ORF">SAMN05443550_103168</name>
</gene>
<dbReference type="Gene3D" id="2.60.120.260">
    <property type="entry name" value="Galactose-binding domain-like"/>
    <property type="match status" value="2"/>
</dbReference>
<feature type="domain" description="Alpha-rhamnosidase-like N-terminal" evidence="1">
    <location>
        <begin position="3"/>
        <end position="161"/>
    </location>
</feature>
<reference evidence="2 3" key="1">
    <citation type="submission" date="2016-10" db="EMBL/GenBank/DDBJ databases">
        <authorList>
            <person name="de Groot N.N."/>
        </authorList>
    </citation>
    <scope>NUCLEOTIDE SEQUENCE [LARGE SCALE GENOMIC DNA]</scope>
    <source>
        <strain evidence="2 3">DSM 19033</strain>
    </source>
</reference>
<name>A0A1H4B0Y5_9SPHI</name>
<dbReference type="AlphaFoldDB" id="A0A1H4B0Y5"/>
<dbReference type="Pfam" id="PF21209">
    <property type="entry name" value="Bac_rhamnosid-like_N"/>
    <property type="match status" value="1"/>
</dbReference>
<dbReference type="EMBL" id="FNRA01000003">
    <property type="protein sequence ID" value="SEA41825.1"/>
    <property type="molecule type" value="Genomic_DNA"/>
</dbReference>
<protein>
    <recommendedName>
        <fullName evidence="1">Alpha-rhamnosidase-like N-terminal domain-containing protein</fullName>
    </recommendedName>
</protein>